<dbReference type="FunFam" id="1.10.3470.10:FF:000001">
    <property type="entry name" value="Vitamin B12 ABC transporter permease BtuC"/>
    <property type="match status" value="1"/>
</dbReference>
<evidence type="ECO:0000256" key="4">
    <source>
        <dbReference type="ARBA" id="ARBA00022475"/>
    </source>
</evidence>
<gene>
    <name evidence="9" type="ORF">KTAU_40060</name>
</gene>
<feature type="transmembrane region" description="Helical" evidence="8">
    <location>
        <begin position="321"/>
        <end position="341"/>
    </location>
</feature>
<protein>
    <submittedName>
        <fullName evidence="9">Corrinoid ABC transporter permease</fullName>
    </submittedName>
</protein>
<feature type="transmembrane region" description="Helical" evidence="8">
    <location>
        <begin position="101"/>
        <end position="121"/>
    </location>
</feature>
<keyword evidence="3" id="KW-0813">Transport</keyword>
<dbReference type="GO" id="GO:0022857">
    <property type="term" value="F:transmembrane transporter activity"/>
    <property type="evidence" value="ECO:0007669"/>
    <property type="project" value="InterPro"/>
</dbReference>
<comment type="subcellular location">
    <subcellularLocation>
        <location evidence="1">Cell membrane</location>
        <topology evidence="1">Multi-pass membrane protein</topology>
    </subcellularLocation>
</comment>
<evidence type="ECO:0000313" key="10">
    <source>
        <dbReference type="Proteomes" id="UP000334820"/>
    </source>
</evidence>
<keyword evidence="6 8" id="KW-1133">Transmembrane helix</keyword>
<accession>A0A5J4KGH0</accession>
<keyword evidence="7 8" id="KW-0472">Membrane</keyword>
<comment type="similarity">
    <text evidence="2">Belongs to the binding-protein-dependent transport system permease family. FecCD subfamily.</text>
</comment>
<dbReference type="GO" id="GO:0005886">
    <property type="term" value="C:plasma membrane"/>
    <property type="evidence" value="ECO:0007669"/>
    <property type="project" value="UniProtKB-SubCell"/>
</dbReference>
<comment type="caution">
    <text evidence="9">The sequence shown here is derived from an EMBL/GenBank/DDBJ whole genome shotgun (WGS) entry which is preliminary data.</text>
</comment>
<name>A0A5J4KGH0_9CHLR</name>
<keyword evidence="5 8" id="KW-0812">Transmembrane</keyword>
<dbReference type="Gene3D" id="1.10.3470.10">
    <property type="entry name" value="ABC transporter involved in vitamin B12 uptake, BtuC"/>
    <property type="match status" value="1"/>
</dbReference>
<evidence type="ECO:0000256" key="7">
    <source>
        <dbReference type="ARBA" id="ARBA00023136"/>
    </source>
</evidence>
<evidence type="ECO:0000256" key="3">
    <source>
        <dbReference type="ARBA" id="ARBA00022448"/>
    </source>
</evidence>
<dbReference type="AlphaFoldDB" id="A0A5J4KGH0"/>
<dbReference type="InterPro" id="IPR000522">
    <property type="entry name" value="ABC_transptr_permease_BtuC"/>
</dbReference>
<dbReference type="PANTHER" id="PTHR30472:SF25">
    <property type="entry name" value="ABC TRANSPORTER PERMEASE PROTEIN MJ0876-RELATED"/>
    <property type="match status" value="1"/>
</dbReference>
<feature type="transmembrane region" description="Helical" evidence="8">
    <location>
        <begin position="207"/>
        <end position="227"/>
    </location>
</feature>
<feature type="transmembrane region" description="Helical" evidence="8">
    <location>
        <begin position="162"/>
        <end position="187"/>
    </location>
</feature>
<dbReference type="PANTHER" id="PTHR30472">
    <property type="entry name" value="FERRIC ENTEROBACTIN TRANSPORT SYSTEM PERMEASE PROTEIN"/>
    <property type="match status" value="1"/>
</dbReference>
<dbReference type="CDD" id="cd06550">
    <property type="entry name" value="TM_ABC_iron-siderophores_like"/>
    <property type="match status" value="1"/>
</dbReference>
<dbReference type="EMBL" id="BKZV01000007">
    <property type="protein sequence ID" value="GER85371.1"/>
    <property type="molecule type" value="Genomic_DNA"/>
</dbReference>
<evidence type="ECO:0000256" key="8">
    <source>
        <dbReference type="SAM" id="Phobius"/>
    </source>
</evidence>
<keyword evidence="4" id="KW-1003">Cell membrane</keyword>
<dbReference type="Proteomes" id="UP000334820">
    <property type="component" value="Unassembled WGS sequence"/>
</dbReference>
<proteinExistence type="inferred from homology"/>
<organism evidence="9 10">
    <name type="scientific">Thermogemmatispora aurantia</name>
    <dbReference type="NCBI Taxonomy" id="2045279"/>
    <lineage>
        <taxon>Bacteria</taxon>
        <taxon>Bacillati</taxon>
        <taxon>Chloroflexota</taxon>
        <taxon>Ktedonobacteria</taxon>
        <taxon>Thermogemmatisporales</taxon>
        <taxon>Thermogemmatisporaceae</taxon>
        <taxon>Thermogemmatispora</taxon>
    </lineage>
</organism>
<evidence type="ECO:0000256" key="2">
    <source>
        <dbReference type="ARBA" id="ARBA00007935"/>
    </source>
</evidence>
<dbReference type="SUPFAM" id="SSF81345">
    <property type="entry name" value="ABC transporter involved in vitamin B12 uptake, BtuC"/>
    <property type="match status" value="1"/>
</dbReference>
<feature type="transmembrane region" description="Helical" evidence="8">
    <location>
        <begin position="127"/>
        <end position="150"/>
    </location>
</feature>
<sequence>MYVRRHLTPLIFTGLVLLLPATLLAAVSNGSTAIPFTTVLQILLNGSHLFHFRQGWDPALTIIIWDLRLPEALGAALVGAGLAVAGVLFQGMLRNPLADPFLMGTSSGAALGAVIAFILPLDTTYGLFFSLTPLLAFSGALLTVLLVYAIARVGGRTPVVTLLLAGVVMNALLVAVQTLILTLSPQAQFNLQALFNWLSGGISVNSWWPVVIVGSLIMAGIGGALVLGQVLDAFALGEEGAAHLGLRVEWYKFLLIMLGSLLTAAAVSISGLIGFVGLVTPHMLRLLIGPRHRPLIAASALGGASFLTLADLLARTVIAPAVLPVGVFTALIGAPFFLYLLRQSKKEYRWS</sequence>
<evidence type="ECO:0000256" key="5">
    <source>
        <dbReference type="ARBA" id="ARBA00022692"/>
    </source>
</evidence>
<evidence type="ECO:0000256" key="6">
    <source>
        <dbReference type="ARBA" id="ARBA00022989"/>
    </source>
</evidence>
<dbReference type="Pfam" id="PF01032">
    <property type="entry name" value="FecCD"/>
    <property type="match status" value="1"/>
</dbReference>
<feature type="transmembrane region" description="Helical" evidence="8">
    <location>
        <begin position="72"/>
        <end position="89"/>
    </location>
</feature>
<evidence type="ECO:0000313" key="9">
    <source>
        <dbReference type="EMBL" id="GER85371.1"/>
    </source>
</evidence>
<keyword evidence="10" id="KW-1185">Reference proteome</keyword>
<feature type="transmembrane region" description="Helical" evidence="8">
    <location>
        <begin position="253"/>
        <end position="275"/>
    </location>
</feature>
<reference evidence="9 10" key="1">
    <citation type="journal article" date="2019" name="Int. J. Syst. Evol. Microbiol.">
        <title>Thermogemmatispora aurantia sp. nov. and Thermogemmatispora argillosa sp. nov., within the class Ktedonobacteria, and emended description of the genus Thermogemmatispora.</title>
        <authorList>
            <person name="Zheng Y."/>
            <person name="Wang C.M."/>
            <person name="Sakai Y."/>
            <person name="Abe K."/>
            <person name="Yokota A."/>
            <person name="Yabe S."/>
        </authorList>
    </citation>
    <scope>NUCLEOTIDE SEQUENCE [LARGE SCALE GENOMIC DNA]</scope>
    <source>
        <strain evidence="9 10">A1-2</strain>
    </source>
</reference>
<evidence type="ECO:0000256" key="1">
    <source>
        <dbReference type="ARBA" id="ARBA00004651"/>
    </source>
</evidence>
<dbReference type="InterPro" id="IPR037294">
    <property type="entry name" value="ABC_BtuC-like"/>
</dbReference>
<dbReference type="GO" id="GO:0033214">
    <property type="term" value="P:siderophore-iron import into cell"/>
    <property type="evidence" value="ECO:0007669"/>
    <property type="project" value="TreeGrafter"/>
</dbReference>